<keyword evidence="5" id="KW-1185">Reference proteome</keyword>
<dbReference type="Gene3D" id="1.10.510.10">
    <property type="entry name" value="Transferase(Phosphotransferase) domain 1"/>
    <property type="match status" value="1"/>
</dbReference>
<evidence type="ECO:0000256" key="2">
    <source>
        <dbReference type="ARBA" id="ARBA00023239"/>
    </source>
</evidence>
<dbReference type="InterPro" id="IPR001245">
    <property type="entry name" value="Ser-Thr/Tyr_kinase_cat_dom"/>
</dbReference>
<keyword evidence="1" id="KW-0547">Nucleotide-binding</keyword>
<dbReference type="GO" id="GO:0016829">
    <property type="term" value="F:lyase activity"/>
    <property type="evidence" value="ECO:0007669"/>
    <property type="project" value="UniProtKB-KW"/>
</dbReference>
<gene>
    <name evidence="4" type="ORF">niasHT_017224</name>
</gene>
<protein>
    <recommendedName>
        <fullName evidence="3">Serine-threonine/tyrosine-protein kinase catalytic domain-containing protein</fullName>
    </recommendedName>
</protein>
<evidence type="ECO:0000256" key="1">
    <source>
        <dbReference type="ARBA" id="ARBA00022741"/>
    </source>
</evidence>
<dbReference type="PANTHER" id="PTHR11920">
    <property type="entry name" value="GUANYLYL CYCLASE"/>
    <property type="match status" value="1"/>
</dbReference>
<dbReference type="EMBL" id="JBICBT010000559">
    <property type="protein sequence ID" value="KAL3109680.1"/>
    <property type="molecule type" value="Genomic_DNA"/>
</dbReference>
<evidence type="ECO:0000313" key="5">
    <source>
        <dbReference type="Proteomes" id="UP001620626"/>
    </source>
</evidence>
<reference evidence="4 5" key="1">
    <citation type="submission" date="2024-10" db="EMBL/GenBank/DDBJ databases">
        <authorList>
            <person name="Kim D."/>
        </authorList>
    </citation>
    <scope>NUCLEOTIDE SEQUENCE [LARGE SCALE GENOMIC DNA]</scope>
    <source>
        <strain evidence="4">BH-2024</strain>
    </source>
</reference>
<organism evidence="4 5">
    <name type="scientific">Heterodera trifolii</name>
    <dbReference type="NCBI Taxonomy" id="157864"/>
    <lineage>
        <taxon>Eukaryota</taxon>
        <taxon>Metazoa</taxon>
        <taxon>Ecdysozoa</taxon>
        <taxon>Nematoda</taxon>
        <taxon>Chromadorea</taxon>
        <taxon>Rhabditida</taxon>
        <taxon>Tylenchina</taxon>
        <taxon>Tylenchomorpha</taxon>
        <taxon>Tylenchoidea</taxon>
        <taxon>Heteroderidae</taxon>
        <taxon>Heteroderinae</taxon>
        <taxon>Heterodera</taxon>
    </lineage>
</organism>
<sequence length="185" mass="20014">MTECLMIQFPCTNRLTSDAIVPTSAADANADHGIGSPLSTLQSNKFSALTHTITGSLALSKHFTLYTYNGEKCIVRTCGPTALAMPLSVAEMAESRTLRLFDHVNLNRFLGLSLDGPNLLAVWNFCARGALKDVIMSGSAMVRDVVFIQSAIKEICEGLHFLHNSPLQFHGRLKSSACLKMIGGK</sequence>
<dbReference type="AlphaFoldDB" id="A0ABD2L374"/>
<name>A0ABD2L374_9BILA</name>
<accession>A0ABD2L374</accession>
<dbReference type="SUPFAM" id="SSF56112">
    <property type="entry name" value="Protein kinase-like (PK-like)"/>
    <property type="match status" value="1"/>
</dbReference>
<evidence type="ECO:0000259" key="3">
    <source>
        <dbReference type="Pfam" id="PF07714"/>
    </source>
</evidence>
<dbReference type="Proteomes" id="UP001620626">
    <property type="component" value="Unassembled WGS sequence"/>
</dbReference>
<dbReference type="GO" id="GO:0000166">
    <property type="term" value="F:nucleotide binding"/>
    <property type="evidence" value="ECO:0007669"/>
    <property type="project" value="UniProtKB-KW"/>
</dbReference>
<proteinExistence type="predicted"/>
<feature type="domain" description="Serine-threonine/tyrosine-protein kinase catalytic" evidence="3">
    <location>
        <begin position="89"/>
        <end position="179"/>
    </location>
</feature>
<dbReference type="PANTHER" id="PTHR11920:SF501">
    <property type="entry name" value="GUANYLATE CYCLASE 32E"/>
    <property type="match status" value="1"/>
</dbReference>
<dbReference type="InterPro" id="IPR050401">
    <property type="entry name" value="Cyclic_nucleotide_synthase"/>
</dbReference>
<comment type="caution">
    <text evidence="4">The sequence shown here is derived from an EMBL/GenBank/DDBJ whole genome shotgun (WGS) entry which is preliminary data.</text>
</comment>
<evidence type="ECO:0000313" key="4">
    <source>
        <dbReference type="EMBL" id="KAL3109680.1"/>
    </source>
</evidence>
<keyword evidence="2" id="KW-0456">Lyase</keyword>
<dbReference type="InterPro" id="IPR011009">
    <property type="entry name" value="Kinase-like_dom_sf"/>
</dbReference>
<dbReference type="Pfam" id="PF07714">
    <property type="entry name" value="PK_Tyr_Ser-Thr"/>
    <property type="match status" value="1"/>
</dbReference>